<proteinExistence type="predicted"/>
<reference evidence="1" key="1">
    <citation type="submission" date="2021-11" db="EMBL/GenBank/DDBJ databases">
        <title>Isoprene-degrading acetogen.</title>
        <authorList>
            <person name="Yang Y."/>
            <person name="Jin H."/>
            <person name="Yan J."/>
        </authorList>
    </citation>
    <scope>NUCLEOTIDE SEQUENCE</scope>
    <source>
        <strain evidence="1">Berkeley</strain>
    </source>
</reference>
<dbReference type="RefSeq" id="WP_263992623.1">
    <property type="nucleotide sequence ID" value="NZ_CP087994.1"/>
</dbReference>
<gene>
    <name evidence="1" type="ORF">LNN31_13695</name>
</gene>
<evidence type="ECO:0000313" key="2">
    <source>
        <dbReference type="Proteomes" id="UP001163550"/>
    </source>
</evidence>
<evidence type="ECO:0000313" key="1">
    <source>
        <dbReference type="EMBL" id="UYO61828.1"/>
    </source>
</evidence>
<keyword evidence="2" id="KW-1185">Reference proteome</keyword>
<evidence type="ECO:0008006" key="3">
    <source>
        <dbReference type="Google" id="ProtNLM"/>
    </source>
</evidence>
<protein>
    <recommendedName>
        <fullName evidence="3">Protein dpnD</fullName>
    </recommendedName>
</protein>
<organism evidence="1 2">
    <name type="scientific">Acetobacterium wieringae</name>
    <dbReference type="NCBI Taxonomy" id="52694"/>
    <lineage>
        <taxon>Bacteria</taxon>
        <taxon>Bacillati</taxon>
        <taxon>Bacillota</taxon>
        <taxon>Clostridia</taxon>
        <taxon>Eubacteriales</taxon>
        <taxon>Eubacteriaceae</taxon>
        <taxon>Acetobacterium</taxon>
    </lineage>
</organism>
<name>A0ABY6HE33_9FIRM</name>
<sequence>MTEYKEAQIIKHALQYYINRSDADKKDVDTEKILLNKYEEKVERLKCRNRIK</sequence>
<dbReference type="Proteomes" id="UP001163550">
    <property type="component" value="Chromosome"/>
</dbReference>
<dbReference type="EMBL" id="CP087994">
    <property type="protein sequence ID" value="UYO61828.1"/>
    <property type="molecule type" value="Genomic_DNA"/>
</dbReference>
<accession>A0ABY6HE33</accession>